<feature type="region of interest" description="Disordered" evidence="1">
    <location>
        <begin position="298"/>
        <end position="470"/>
    </location>
</feature>
<reference evidence="4" key="1">
    <citation type="journal article" date="2015" name="BMC Genomics">
        <title>Genomic and transcriptomic analysis of the endophytic fungus Pestalotiopsis fici reveals its lifestyle and high potential for synthesis of natural products.</title>
        <authorList>
            <person name="Wang X."/>
            <person name="Zhang X."/>
            <person name="Liu L."/>
            <person name="Xiang M."/>
            <person name="Wang W."/>
            <person name="Sun X."/>
            <person name="Che Y."/>
            <person name="Guo L."/>
            <person name="Liu G."/>
            <person name="Guo L."/>
            <person name="Wang C."/>
            <person name="Yin W.B."/>
            <person name="Stadler M."/>
            <person name="Zhang X."/>
            <person name="Liu X."/>
        </authorList>
    </citation>
    <scope>NUCLEOTIDE SEQUENCE [LARGE SCALE GENOMIC DNA]</scope>
    <source>
        <strain evidence="4">W106-1 / CGMCC3.15140</strain>
    </source>
</reference>
<protein>
    <recommendedName>
        <fullName evidence="2">Stc1 domain-containing protein</fullName>
    </recommendedName>
</protein>
<keyword evidence="4" id="KW-1185">Reference proteome</keyword>
<dbReference type="InterPro" id="IPR024630">
    <property type="entry name" value="Stc1"/>
</dbReference>
<gene>
    <name evidence="3" type="ORF">PFICI_11259</name>
</gene>
<dbReference type="InParanoid" id="W3WU57"/>
<dbReference type="Proteomes" id="UP000030651">
    <property type="component" value="Unassembled WGS sequence"/>
</dbReference>
<dbReference type="OrthoDB" id="3514033at2759"/>
<proteinExistence type="predicted"/>
<feature type="compositionally biased region" description="Low complexity" evidence="1">
    <location>
        <begin position="221"/>
        <end position="237"/>
    </location>
</feature>
<feature type="compositionally biased region" description="Polar residues" evidence="1">
    <location>
        <begin position="387"/>
        <end position="408"/>
    </location>
</feature>
<evidence type="ECO:0000256" key="1">
    <source>
        <dbReference type="SAM" id="MobiDB-lite"/>
    </source>
</evidence>
<feature type="region of interest" description="Disordered" evidence="1">
    <location>
        <begin position="163"/>
        <end position="273"/>
    </location>
</feature>
<name>W3WU57_PESFW</name>
<feature type="compositionally biased region" description="Basic and acidic residues" evidence="1">
    <location>
        <begin position="453"/>
        <end position="463"/>
    </location>
</feature>
<feature type="compositionally biased region" description="Polar residues" evidence="1">
    <location>
        <begin position="201"/>
        <end position="214"/>
    </location>
</feature>
<organism evidence="3 4">
    <name type="scientific">Pestalotiopsis fici (strain W106-1 / CGMCC3.15140)</name>
    <dbReference type="NCBI Taxonomy" id="1229662"/>
    <lineage>
        <taxon>Eukaryota</taxon>
        <taxon>Fungi</taxon>
        <taxon>Dikarya</taxon>
        <taxon>Ascomycota</taxon>
        <taxon>Pezizomycotina</taxon>
        <taxon>Sordariomycetes</taxon>
        <taxon>Xylariomycetidae</taxon>
        <taxon>Amphisphaeriales</taxon>
        <taxon>Sporocadaceae</taxon>
        <taxon>Pestalotiopsis</taxon>
    </lineage>
</organism>
<dbReference type="GeneID" id="19276272"/>
<feature type="compositionally biased region" description="Polar residues" evidence="1">
    <location>
        <begin position="423"/>
        <end position="432"/>
    </location>
</feature>
<sequence>MPSLVGNTSALADRSNQNGALPQTFKCSIGGEWKPNSSFSNKQLAKWRSAKRSHNDRVTPASIGLICREHSGEPATGLKCNGPCGLWKARDQFSGNQRRNNLPWCIACTQWQVEQDYDTVPLAAPNEINEAADEHQGFSNAVAGIEIDEDDDDDDDDDQAVFASARSVRTAGTTLGDDDEDDDDDRHFGTDDEDDNYNVPRGTSVTVSNVTAAQTRPKAPAMATNVKKAATTATSASRIGSSIPARSQASNAGPSSLMGSSAQSGPQSPEAWVPPHLLEKENMMTLRENNIVERHVPNYSQQASTASLTSYSGQPQPRIAPPRRHAFPTQSGASISTRASERSYTTTTGTDYRRRPENIAQGPPGSRRGEGTPSIVSSDSRAGPAMTPNTTQRALTGNRQATSNQSFQAYDDQGNAHRRIANPGNSGPSAPSAQPARGPVDRVRPQRGNFARVDQRRDFEIRQRPQTGAGAYHIVVYDSGSDDSF</sequence>
<feature type="domain" description="Stc1" evidence="2">
    <location>
        <begin position="26"/>
        <end position="110"/>
    </location>
</feature>
<dbReference type="Pfam" id="PF12898">
    <property type="entry name" value="Stc1"/>
    <property type="match status" value="1"/>
</dbReference>
<feature type="compositionally biased region" description="Polar residues" evidence="1">
    <location>
        <begin position="298"/>
        <end position="315"/>
    </location>
</feature>
<dbReference type="EMBL" id="KI912116">
    <property type="protein sequence ID" value="ETS77385.1"/>
    <property type="molecule type" value="Genomic_DNA"/>
</dbReference>
<accession>W3WU57</accession>
<dbReference type="eggNOG" id="ENOG502RJS5">
    <property type="taxonomic scope" value="Eukaryota"/>
</dbReference>
<dbReference type="OMA" id="DECTNDQ"/>
<dbReference type="AlphaFoldDB" id="W3WU57"/>
<dbReference type="HOGENOM" id="CLU_562723_0_0_1"/>
<evidence type="ECO:0000313" key="3">
    <source>
        <dbReference type="EMBL" id="ETS77385.1"/>
    </source>
</evidence>
<evidence type="ECO:0000259" key="2">
    <source>
        <dbReference type="Pfam" id="PF12898"/>
    </source>
</evidence>
<dbReference type="KEGG" id="pfy:PFICI_11259"/>
<feature type="compositionally biased region" description="Polar residues" evidence="1">
    <location>
        <begin position="238"/>
        <end position="267"/>
    </location>
</feature>
<dbReference type="RefSeq" id="XP_007838031.1">
    <property type="nucleotide sequence ID" value="XM_007839840.1"/>
</dbReference>
<feature type="compositionally biased region" description="Polar residues" evidence="1">
    <location>
        <begin position="328"/>
        <end position="344"/>
    </location>
</feature>
<evidence type="ECO:0000313" key="4">
    <source>
        <dbReference type="Proteomes" id="UP000030651"/>
    </source>
</evidence>